<dbReference type="EMBL" id="AMZH03000737">
    <property type="protein sequence ID" value="RRT82227.1"/>
    <property type="molecule type" value="Genomic_DNA"/>
</dbReference>
<dbReference type="AlphaFoldDB" id="A0A427B1G0"/>
<protein>
    <submittedName>
        <fullName evidence="1">Uncharacterized protein</fullName>
    </submittedName>
</protein>
<accession>A0A427B1G0</accession>
<organism evidence="1 2">
    <name type="scientific">Ensete ventricosum</name>
    <name type="common">Abyssinian banana</name>
    <name type="synonym">Musa ensete</name>
    <dbReference type="NCBI Taxonomy" id="4639"/>
    <lineage>
        <taxon>Eukaryota</taxon>
        <taxon>Viridiplantae</taxon>
        <taxon>Streptophyta</taxon>
        <taxon>Embryophyta</taxon>
        <taxon>Tracheophyta</taxon>
        <taxon>Spermatophyta</taxon>
        <taxon>Magnoliopsida</taxon>
        <taxon>Liliopsida</taxon>
        <taxon>Zingiberales</taxon>
        <taxon>Musaceae</taxon>
        <taxon>Ensete</taxon>
    </lineage>
</organism>
<name>A0A427B1G0_ENSVE</name>
<dbReference type="PANTHER" id="PTHR37250:SF1">
    <property type="entry name" value="OS05G0496000 PROTEIN"/>
    <property type="match status" value="1"/>
</dbReference>
<evidence type="ECO:0000313" key="2">
    <source>
        <dbReference type="Proteomes" id="UP000287651"/>
    </source>
</evidence>
<dbReference type="Proteomes" id="UP000287651">
    <property type="component" value="Unassembled WGS sequence"/>
</dbReference>
<dbReference type="PANTHER" id="PTHR37250">
    <property type="entry name" value="OS05G0496000 PROTEIN"/>
    <property type="match status" value="1"/>
</dbReference>
<sequence length="101" mass="11053">MEGNNGKDIEQKNKDDTGVAYTDVTISAIDVIRARGLAARDDISSFLPVAIDSTDFVASLRGAHDFEEPEGEMPRPGLGWTESIDEKKDLEMSTSIICKHI</sequence>
<gene>
    <name evidence="1" type="ORF">B296_00006403</name>
</gene>
<comment type="caution">
    <text evidence="1">The sequence shown here is derived from an EMBL/GenBank/DDBJ whole genome shotgun (WGS) entry which is preliminary data.</text>
</comment>
<proteinExistence type="predicted"/>
<evidence type="ECO:0000313" key="1">
    <source>
        <dbReference type="EMBL" id="RRT82227.1"/>
    </source>
</evidence>
<reference evidence="1 2" key="1">
    <citation type="journal article" date="2014" name="Agronomy (Basel)">
        <title>A Draft Genome Sequence for Ensete ventricosum, the Drought-Tolerant Tree Against Hunger.</title>
        <authorList>
            <person name="Harrison J."/>
            <person name="Moore K.A."/>
            <person name="Paszkiewicz K."/>
            <person name="Jones T."/>
            <person name="Grant M."/>
            <person name="Ambacheew D."/>
            <person name="Muzemil S."/>
            <person name="Studholme D.J."/>
        </authorList>
    </citation>
    <scope>NUCLEOTIDE SEQUENCE [LARGE SCALE GENOMIC DNA]</scope>
</reference>